<keyword evidence="1" id="KW-0812">Transmembrane</keyword>
<comment type="caution">
    <text evidence="2">The sequence shown here is derived from an EMBL/GenBank/DDBJ whole genome shotgun (WGS) entry which is preliminary data.</text>
</comment>
<dbReference type="InterPro" id="IPR024529">
    <property type="entry name" value="ECF_trnsprt_substrate-spec"/>
</dbReference>
<proteinExistence type="predicted"/>
<keyword evidence="1" id="KW-1133">Transmembrane helix</keyword>
<feature type="transmembrane region" description="Helical" evidence="1">
    <location>
        <begin position="85"/>
        <end position="104"/>
    </location>
</feature>
<protein>
    <submittedName>
        <fullName evidence="2">ECF transporter S component (Folate family)</fullName>
    </submittedName>
</protein>
<keyword evidence="1" id="KW-0472">Membrane</keyword>
<dbReference type="Proteomes" id="UP000231092">
    <property type="component" value="Unassembled WGS sequence"/>
</dbReference>
<feature type="transmembrane region" description="Helical" evidence="1">
    <location>
        <begin position="20"/>
        <end position="45"/>
    </location>
</feature>
<gene>
    <name evidence="2" type="ORF">H171_1472</name>
</gene>
<evidence type="ECO:0000313" key="3">
    <source>
        <dbReference type="Proteomes" id="UP000231092"/>
    </source>
</evidence>
<feature type="transmembrane region" description="Helical" evidence="1">
    <location>
        <begin position="57"/>
        <end position="79"/>
    </location>
</feature>
<evidence type="ECO:0000256" key="1">
    <source>
        <dbReference type="SAM" id="Phobius"/>
    </source>
</evidence>
<reference evidence="2 3" key="1">
    <citation type="submission" date="2017-11" db="EMBL/GenBank/DDBJ databases">
        <title>Understudied soil microbes with underappreciated capabilities: Untangling the Clostridium saccharolyticum group.</title>
        <authorList>
            <person name="Leschine S."/>
        </authorList>
    </citation>
    <scope>NUCLEOTIDE SEQUENCE [LARGE SCALE GENOMIC DNA]</scope>
    <source>
        <strain evidence="2 3">18A</strain>
    </source>
</reference>
<dbReference type="EMBL" id="PGET01000001">
    <property type="protein sequence ID" value="PJJ27984.1"/>
    <property type="molecule type" value="Genomic_DNA"/>
</dbReference>
<evidence type="ECO:0000313" key="2">
    <source>
        <dbReference type="EMBL" id="PJJ27984.1"/>
    </source>
</evidence>
<dbReference type="NCBIfam" id="TIGR04518">
    <property type="entry name" value="ECF_S_folT_fam"/>
    <property type="match status" value="1"/>
</dbReference>
<sequence length="190" mass="20979">MKKFVTLFTDSYRELKSVRTITTAAMFGAVAIVLGMFSINMGNYIRISFASIPNGMVSYLFGPVVGGLFSGSMDVLKYLLKPTGAFFPGLTLVTVLAGIMYGCMYYRKPITLKRVLVSKLLVMLVCNVILNTMCLSILYGKGFIVLLPARALKNLVMWPIDSMIFYSMAKALDTMGVFKTIRNVRTAGTK</sequence>
<organism evidence="2 3">
    <name type="scientific">[Clostridium] celerecrescens 18A</name>
    <dbReference type="NCBI Taxonomy" id="1286362"/>
    <lineage>
        <taxon>Bacteria</taxon>
        <taxon>Bacillati</taxon>
        <taxon>Bacillota</taxon>
        <taxon>Clostridia</taxon>
        <taxon>Lachnospirales</taxon>
        <taxon>Lachnospiraceae</taxon>
        <taxon>Lacrimispora</taxon>
    </lineage>
</organism>
<dbReference type="RefSeq" id="WP_100304541.1">
    <property type="nucleotide sequence ID" value="NZ_PGET01000001.1"/>
</dbReference>
<dbReference type="Gene3D" id="1.10.1760.20">
    <property type="match status" value="1"/>
</dbReference>
<dbReference type="AlphaFoldDB" id="A0A2M8Z3F6"/>
<accession>A0A2M8Z3F6</accession>
<dbReference type="InterPro" id="IPR030949">
    <property type="entry name" value="ECF_S_folate_fam"/>
</dbReference>
<dbReference type="GO" id="GO:0022857">
    <property type="term" value="F:transmembrane transporter activity"/>
    <property type="evidence" value="ECO:0007669"/>
    <property type="project" value="InterPro"/>
</dbReference>
<dbReference type="Pfam" id="PF12822">
    <property type="entry name" value="ECF_trnsprt"/>
    <property type="match status" value="1"/>
</dbReference>
<dbReference type="OrthoDB" id="4624at2"/>
<feature type="transmembrane region" description="Helical" evidence="1">
    <location>
        <begin position="151"/>
        <end position="169"/>
    </location>
</feature>
<feature type="transmembrane region" description="Helical" evidence="1">
    <location>
        <begin position="116"/>
        <end position="139"/>
    </location>
</feature>
<name>A0A2M8Z3F6_9FIRM</name>